<evidence type="ECO:0000256" key="5">
    <source>
        <dbReference type="ARBA" id="ARBA00022989"/>
    </source>
</evidence>
<evidence type="ECO:0000256" key="3">
    <source>
        <dbReference type="ARBA" id="ARBA00022519"/>
    </source>
</evidence>
<dbReference type="InterPro" id="IPR010656">
    <property type="entry name" value="DctM"/>
</dbReference>
<feature type="transmembrane region" description="Helical" evidence="8">
    <location>
        <begin position="70"/>
        <end position="94"/>
    </location>
</feature>
<keyword evidence="4 8" id="KW-0812">Transmembrane</keyword>
<evidence type="ECO:0000256" key="8">
    <source>
        <dbReference type="SAM" id="Phobius"/>
    </source>
</evidence>
<reference evidence="10" key="1">
    <citation type="submission" date="2018-10" db="EMBL/GenBank/DDBJ databases">
        <title>Iterative Subtractive Binning of Freshwater Chronoseries Metagenomes Recovers Nearly Complete Genomes from over Four Hundred Novel Species.</title>
        <authorList>
            <person name="Rodriguez-R L.M."/>
            <person name="Tsementzi D."/>
            <person name="Luo C."/>
            <person name="Konstantinidis K.T."/>
        </authorList>
    </citation>
    <scope>NUCLEOTIDE SEQUENCE</scope>
    <source>
        <strain evidence="10">WB7_6_001</strain>
    </source>
</reference>
<evidence type="ECO:0000256" key="1">
    <source>
        <dbReference type="ARBA" id="ARBA00004429"/>
    </source>
</evidence>
<comment type="subcellular location">
    <subcellularLocation>
        <location evidence="1 7">Cell inner membrane</location>
        <topology evidence="1 7">Multi-pass membrane protein</topology>
    </subcellularLocation>
</comment>
<sequence>CFLPPVAIILMTAPILYPIITAAGFDPIWFGVILTINMEIGLITPPVGLNLFVIQGIAPDISIGKILKGSFPFVLLMILQIVILCIFPEIATWLPQAVMK</sequence>
<proteinExistence type="predicted"/>
<comment type="function">
    <text evidence="7">Part of the tripartite ATP-independent periplasmic (TRAP) transport system.</text>
</comment>
<dbReference type="PANTHER" id="PTHR33362">
    <property type="entry name" value="SIALIC ACID TRAP TRANSPORTER PERMEASE PROTEIN SIAT-RELATED"/>
    <property type="match status" value="1"/>
</dbReference>
<accession>A0A964UZK3</accession>
<name>A0A964UZK3_9PROT</name>
<evidence type="ECO:0000313" key="11">
    <source>
        <dbReference type="Proteomes" id="UP000713222"/>
    </source>
</evidence>
<organism evidence="10 11">
    <name type="scientific">Candidatus Fonsibacter lacus</name>
    <dbReference type="NCBI Taxonomy" id="2576439"/>
    <lineage>
        <taxon>Bacteria</taxon>
        <taxon>Pseudomonadati</taxon>
        <taxon>Pseudomonadota</taxon>
        <taxon>Alphaproteobacteria</taxon>
        <taxon>Candidatus Pelagibacterales</taxon>
        <taxon>Candidatus Pelagibacterales incertae sedis</taxon>
        <taxon>Candidatus Fonsibacter</taxon>
    </lineage>
</organism>
<protein>
    <submittedName>
        <fullName evidence="10">TRAP transporter large permease subunit</fullName>
    </submittedName>
</protein>
<dbReference type="Pfam" id="PF06808">
    <property type="entry name" value="DctM"/>
    <property type="match status" value="1"/>
</dbReference>
<dbReference type="AlphaFoldDB" id="A0A964UZK3"/>
<dbReference type="PANTHER" id="PTHR33362:SF5">
    <property type="entry name" value="C4-DICARBOXYLATE TRAP TRANSPORTER LARGE PERMEASE PROTEIN DCTM"/>
    <property type="match status" value="1"/>
</dbReference>
<dbReference type="GO" id="GO:0005886">
    <property type="term" value="C:plasma membrane"/>
    <property type="evidence" value="ECO:0007669"/>
    <property type="project" value="UniProtKB-SubCell"/>
</dbReference>
<dbReference type="EMBL" id="RGET01000239">
    <property type="protein sequence ID" value="NBN88693.1"/>
    <property type="molecule type" value="Genomic_DNA"/>
</dbReference>
<dbReference type="Proteomes" id="UP000713222">
    <property type="component" value="Unassembled WGS sequence"/>
</dbReference>
<evidence type="ECO:0000256" key="6">
    <source>
        <dbReference type="ARBA" id="ARBA00023136"/>
    </source>
</evidence>
<dbReference type="GO" id="GO:0022857">
    <property type="term" value="F:transmembrane transporter activity"/>
    <property type="evidence" value="ECO:0007669"/>
    <property type="project" value="UniProtKB-UniRule"/>
</dbReference>
<feature type="domain" description="TRAP C4-dicarboxylate transport system permease DctM subunit" evidence="9">
    <location>
        <begin position="1"/>
        <end position="90"/>
    </location>
</feature>
<evidence type="ECO:0000313" key="10">
    <source>
        <dbReference type="EMBL" id="NBN88693.1"/>
    </source>
</evidence>
<comment type="caution">
    <text evidence="10">The sequence shown here is derived from an EMBL/GenBank/DDBJ whole genome shotgun (WGS) entry which is preliminary data.</text>
</comment>
<evidence type="ECO:0000256" key="4">
    <source>
        <dbReference type="ARBA" id="ARBA00022692"/>
    </source>
</evidence>
<evidence type="ECO:0000256" key="2">
    <source>
        <dbReference type="ARBA" id="ARBA00022475"/>
    </source>
</evidence>
<dbReference type="InterPro" id="IPR004681">
    <property type="entry name" value="TRAP_DctM"/>
</dbReference>
<keyword evidence="5 8" id="KW-1133">Transmembrane helix</keyword>
<keyword evidence="2" id="KW-1003">Cell membrane</keyword>
<evidence type="ECO:0000256" key="7">
    <source>
        <dbReference type="RuleBase" id="RU369079"/>
    </source>
</evidence>
<feature type="non-terminal residue" evidence="10">
    <location>
        <position position="1"/>
    </location>
</feature>
<feature type="transmembrane region" description="Helical" evidence="8">
    <location>
        <begin position="6"/>
        <end position="28"/>
    </location>
</feature>
<evidence type="ECO:0000259" key="9">
    <source>
        <dbReference type="Pfam" id="PF06808"/>
    </source>
</evidence>
<gene>
    <name evidence="10" type="ORF">EBV32_06360</name>
</gene>
<keyword evidence="7" id="KW-0813">Transport</keyword>
<keyword evidence="3 7" id="KW-0997">Cell inner membrane</keyword>
<keyword evidence="6 8" id="KW-0472">Membrane</keyword>